<proteinExistence type="predicted"/>
<keyword evidence="1" id="KW-1133">Transmembrane helix</keyword>
<sequence length="485" mass="51461">MADGIPAHLGTLGRAEQLLWDAYPHGGTVDVSALPDPERTLRGAVVAALLLGAREPDPGRVPAVRLTGAAVTGPLDVGGGSVDCELALTGCTLTDTPVFSEATLRSIALRDCRLPGLRAELARFEGGLLINRSTVAGQIRLTRSTITGEVHLDGSQVTGGPGKVALFAGGLVVESAFFAMGGTVFDGGVRIPGARLDGGAFLQGAVLRNPGGEALHADNLATHILDCTGLTAEGMLRLKNITISGELILDDVHLSNPGAVAVHLGRAEVGYLTFRPGSPVAGRVNITYGQYGVILDDPASWPADLGLDGTVYNAVQMAARPLAVVDRLDWLSRDSSGYRPQPYEQLAAYYRTIGHDDLARRVLLEKERRHRRTLTPLRRALSCFLDWTVGYGYHPARALLWLLTLAVVGAVVFSLDRPAPTGSSAGTFNAVVYTLDLLLPLSVFDQRSQWTPMGASAWVGYTLRAAGWLLTTAVIAGLTRVLNRR</sequence>
<feature type="transmembrane region" description="Helical" evidence="1">
    <location>
        <begin position="398"/>
        <end position="415"/>
    </location>
</feature>
<evidence type="ECO:0000313" key="3">
    <source>
        <dbReference type="Proteomes" id="UP001165378"/>
    </source>
</evidence>
<keyword evidence="1" id="KW-0812">Transmembrane</keyword>
<protein>
    <submittedName>
        <fullName evidence="2">Oxidoreductase</fullName>
    </submittedName>
</protein>
<evidence type="ECO:0000256" key="1">
    <source>
        <dbReference type="SAM" id="Phobius"/>
    </source>
</evidence>
<keyword evidence="1" id="KW-0472">Membrane</keyword>
<gene>
    <name evidence="2" type="ORF">LZ495_02760</name>
</gene>
<reference evidence="2" key="1">
    <citation type="submission" date="2022-01" db="EMBL/GenBank/DDBJ databases">
        <title>Genome-Based Taxonomic Classification of the Phylum Actinobacteria.</title>
        <authorList>
            <person name="Gao Y."/>
        </authorList>
    </citation>
    <scope>NUCLEOTIDE SEQUENCE</scope>
    <source>
        <strain evidence="2">KLBMP 8922</strain>
    </source>
</reference>
<accession>A0AA41PVJ9</accession>
<organism evidence="2 3">
    <name type="scientific">Yinghuangia soli</name>
    <dbReference type="NCBI Taxonomy" id="2908204"/>
    <lineage>
        <taxon>Bacteria</taxon>
        <taxon>Bacillati</taxon>
        <taxon>Actinomycetota</taxon>
        <taxon>Actinomycetes</taxon>
        <taxon>Kitasatosporales</taxon>
        <taxon>Streptomycetaceae</taxon>
        <taxon>Yinghuangia</taxon>
    </lineage>
</organism>
<evidence type="ECO:0000313" key="2">
    <source>
        <dbReference type="EMBL" id="MCF2526145.1"/>
    </source>
</evidence>
<dbReference type="AlphaFoldDB" id="A0AA41PVJ9"/>
<dbReference type="EMBL" id="JAKFHA010000001">
    <property type="protein sequence ID" value="MCF2526145.1"/>
    <property type="molecule type" value="Genomic_DNA"/>
</dbReference>
<feature type="transmembrane region" description="Helical" evidence="1">
    <location>
        <begin position="465"/>
        <end position="482"/>
    </location>
</feature>
<dbReference type="RefSeq" id="WP_235050201.1">
    <property type="nucleotide sequence ID" value="NZ_JAKFHA010000001.1"/>
</dbReference>
<name>A0AA41PVJ9_9ACTN</name>
<keyword evidence="3" id="KW-1185">Reference proteome</keyword>
<comment type="caution">
    <text evidence="2">The sequence shown here is derived from an EMBL/GenBank/DDBJ whole genome shotgun (WGS) entry which is preliminary data.</text>
</comment>
<dbReference type="Proteomes" id="UP001165378">
    <property type="component" value="Unassembled WGS sequence"/>
</dbReference>
<feature type="transmembrane region" description="Helical" evidence="1">
    <location>
        <begin position="427"/>
        <end position="445"/>
    </location>
</feature>